<protein>
    <submittedName>
        <fullName evidence="3">Gluconolactonase</fullName>
    </submittedName>
</protein>
<evidence type="ECO:0000259" key="2">
    <source>
        <dbReference type="Pfam" id="PF08450"/>
    </source>
</evidence>
<evidence type="ECO:0000313" key="4">
    <source>
        <dbReference type="Proteomes" id="UP001174909"/>
    </source>
</evidence>
<dbReference type="EMBL" id="CASHTH010003772">
    <property type="protein sequence ID" value="CAI8049067.1"/>
    <property type="molecule type" value="Genomic_DNA"/>
</dbReference>
<gene>
    <name evidence="3" type="ORF">GBAR_LOCUS27017</name>
</gene>
<proteinExistence type="predicted"/>
<evidence type="ECO:0000313" key="3">
    <source>
        <dbReference type="EMBL" id="CAI8049067.1"/>
    </source>
</evidence>
<dbReference type="PANTHER" id="PTHR47572:SF4">
    <property type="entry name" value="LACTONASE DRP35"/>
    <property type="match status" value="1"/>
</dbReference>
<feature type="domain" description="SMP-30/Gluconolactonase/LRE-like region" evidence="2">
    <location>
        <begin position="16"/>
        <end position="291"/>
    </location>
</feature>
<organism evidence="3 4">
    <name type="scientific">Geodia barretti</name>
    <name type="common">Barrett's horny sponge</name>
    <dbReference type="NCBI Taxonomy" id="519541"/>
    <lineage>
        <taxon>Eukaryota</taxon>
        <taxon>Metazoa</taxon>
        <taxon>Porifera</taxon>
        <taxon>Demospongiae</taxon>
        <taxon>Heteroscleromorpha</taxon>
        <taxon>Tetractinellida</taxon>
        <taxon>Astrophorina</taxon>
        <taxon>Geodiidae</taxon>
        <taxon>Geodia</taxon>
    </lineage>
</organism>
<evidence type="ECO:0000256" key="1">
    <source>
        <dbReference type="ARBA" id="ARBA00022801"/>
    </source>
</evidence>
<dbReference type="AlphaFoldDB" id="A0AA35TJI3"/>
<name>A0AA35TJI3_GEOBA</name>
<sequence>MSWNFELVAGPYGGTAEGPVWDGQAVLFTHIAASKILRYDPKTGEVSEYFNETFNTNGLCFDAKGNLYGCQQGRRRIARFDAATNTAVSMPHLLDGMRHNNPNDLVVDKSGRIWLTDPYSGIGDSGPQELDHMSVLRLDPKGGDQWELVRATTDISRPNGILISRDQRTLYIAQSDYGATRRRELRAYPIADDGSLGDYTVLHTFGIDGGAADGDLRGTGAAGVQRGVDGMTLDIDGNIIVCAGWEAAGPGPIIYVFSPTGRVLETHPLRVDRPTNCCFGDADMRTLYVTTGGGHLFRARTDRTGWIMWP</sequence>
<comment type="caution">
    <text evidence="3">The sequence shown here is derived from an EMBL/GenBank/DDBJ whole genome shotgun (WGS) entry which is preliminary data.</text>
</comment>
<dbReference type="GO" id="GO:0016787">
    <property type="term" value="F:hydrolase activity"/>
    <property type="evidence" value="ECO:0007669"/>
    <property type="project" value="UniProtKB-KW"/>
</dbReference>
<dbReference type="Proteomes" id="UP001174909">
    <property type="component" value="Unassembled WGS sequence"/>
</dbReference>
<keyword evidence="1" id="KW-0378">Hydrolase</keyword>
<dbReference type="InterPro" id="IPR011042">
    <property type="entry name" value="6-blade_b-propeller_TolB-like"/>
</dbReference>
<accession>A0AA35TJI3</accession>
<dbReference type="PANTHER" id="PTHR47572">
    <property type="entry name" value="LIPOPROTEIN-RELATED"/>
    <property type="match status" value="1"/>
</dbReference>
<dbReference type="InterPro" id="IPR051262">
    <property type="entry name" value="SMP-30/CGR1_Lactonase"/>
</dbReference>
<dbReference type="SUPFAM" id="SSF63829">
    <property type="entry name" value="Calcium-dependent phosphotriesterase"/>
    <property type="match status" value="1"/>
</dbReference>
<keyword evidence="4" id="KW-1185">Reference proteome</keyword>
<dbReference type="InterPro" id="IPR013658">
    <property type="entry name" value="SGL"/>
</dbReference>
<dbReference type="Gene3D" id="2.120.10.30">
    <property type="entry name" value="TolB, C-terminal domain"/>
    <property type="match status" value="1"/>
</dbReference>
<reference evidence="3" key="1">
    <citation type="submission" date="2023-03" db="EMBL/GenBank/DDBJ databases">
        <authorList>
            <person name="Steffen K."/>
            <person name="Cardenas P."/>
        </authorList>
    </citation>
    <scope>NUCLEOTIDE SEQUENCE</scope>
</reference>
<dbReference type="Pfam" id="PF08450">
    <property type="entry name" value="SGL"/>
    <property type="match status" value="1"/>
</dbReference>